<dbReference type="GO" id="GO:0005743">
    <property type="term" value="C:mitochondrial inner membrane"/>
    <property type="evidence" value="ECO:0007669"/>
    <property type="project" value="UniProtKB-SubCell"/>
</dbReference>
<comment type="caution">
    <text evidence="12">The sequence shown here is derived from an EMBL/GenBank/DDBJ whole genome shotgun (WGS) entry which is preliminary data.</text>
</comment>
<comment type="function">
    <text evidence="11">Complex I functions in the transfer of electrons from NADH to the respiratory chain. Accessory subunit of the mitochondrial membrane respiratory chain NADH dehydrogenase (Complex I), that is believed not to be involved in catalysis.</text>
</comment>
<evidence type="ECO:0000256" key="8">
    <source>
        <dbReference type="ARBA" id="ARBA00022989"/>
    </source>
</evidence>
<evidence type="ECO:0000256" key="2">
    <source>
        <dbReference type="ARBA" id="ARBA00007312"/>
    </source>
</evidence>
<evidence type="ECO:0000256" key="5">
    <source>
        <dbReference type="ARBA" id="ARBA00022692"/>
    </source>
</evidence>
<dbReference type="Pfam" id="PF06212">
    <property type="entry name" value="GRIM-19"/>
    <property type="match status" value="1"/>
</dbReference>
<protein>
    <recommendedName>
        <fullName evidence="11">NADH dehydrogenase [ubiquinone] 1 alpha subcomplex subunit 13</fullName>
    </recommendedName>
</protein>
<evidence type="ECO:0000256" key="11">
    <source>
        <dbReference type="RuleBase" id="RU368034"/>
    </source>
</evidence>
<evidence type="ECO:0000256" key="4">
    <source>
        <dbReference type="ARBA" id="ARBA00022660"/>
    </source>
</evidence>
<proteinExistence type="inferred from homology"/>
<reference evidence="12" key="1">
    <citation type="submission" date="2021-02" db="EMBL/GenBank/DDBJ databases">
        <title>First Annotated Genome of the Yellow-green Alga Tribonema minus.</title>
        <authorList>
            <person name="Mahan K.M."/>
        </authorList>
    </citation>
    <scope>NUCLEOTIDE SEQUENCE</scope>
    <source>
        <strain evidence="12">UTEX B ZZ1240</strain>
    </source>
</reference>
<comment type="subcellular location">
    <subcellularLocation>
        <location evidence="1 11">Mitochondrion inner membrane</location>
        <topology evidence="1 11">Single-pass membrane protein</topology>
        <orientation evidence="1 11">Matrix side</orientation>
    </subcellularLocation>
</comment>
<comment type="similarity">
    <text evidence="2 11">Belongs to the complex I NDUFA13 subunit family.</text>
</comment>
<dbReference type="InterPro" id="IPR009346">
    <property type="entry name" value="GRIM-19"/>
</dbReference>
<sequence length="134" mass="15314">MAMPRNEIPYQDMPPRGGYPKITIARHTPTRGPPGWAIWAGAAAFVGYGFYGLINGNKRRNAMAREKREARMNIQAFLQADADAQHIRVQRRFMREEEEIMGHVPNWKVGDTVYKSGIYMAPTINLGWPNDLIR</sequence>
<evidence type="ECO:0000256" key="9">
    <source>
        <dbReference type="ARBA" id="ARBA00023128"/>
    </source>
</evidence>
<feature type="transmembrane region" description="Helical" evidence="11">
    <location>
        <begin position="36"/>
        <end position="54"/>
    </location>
</feature>
<dbReference type="GO" id="GO:0045271">
    <property type="term" value="C:respiratory chain complex I"/>
    <property type="evidence" value="ECO:0007669"/>
    <property type="project" value="UniProtKB-UniRule"/>
</dbReference>
<dbReference type="PANTHER" id="PTHR12966:SF0">
    <property type="entry name" value="NADH DEHYDROGENASE [UBIQUINONE] 1 ALPHA SUBCOMPLEX SUBUNIT 13"/>
    <property type="match status" value="1"/>
</dbReference>
<keyword evidence="3 11" id="KW-0813">Transport</keyword>
<dbReference type="EMBL" id="JAFCMP010000544">
    <property type="protein sequence ID" value="KAG5175870.1"/>
    <property type="molecule type" value="Genomic_DNA"/>
</dbReference>
<accession>A0A836C7G5</accession>
<dbReference type="AlphaFoldDB" id="A0A836C7G5"/>
<evidence type="ECO:0000256" key="10">
    <source>
        <dbReference type="ARBA" id="ARBA00023136"/>
    </source>
</evidence>
<keyword evidence="6 11" id="KW-0999">Mitochondrion inner membrane</keyword>
<evidence type="ECO:0000313" key="13">
    <source>
        <dbReference type="Proteomes" id="UP000664859"/>
    </source>
</evidence>
<evidence type="ECO:0000256" key="3">
    <source>
        <dbReference type="ARBA" id="ARBA00022448"/>
    </source>
</evidence>
<keyword evidence="7 11" id="KW-0249">Electron transport</keyword>
<keyword evidence="13" id="KW-1185">Reference proteome</keyword>
<name>A0A836C7G5_9STRA</name>
<keyword evidence="10 11" id="KW-0472">Membrane</keyword>
<keyword evidence="5 11" id="KW-0812">Transmembrane</keyword>
<evidence type="ECO:0000313" key="12">
    <source>
        <dbReference type="EMBL" id="KAG5175870.1"/>
    </source>
</evidence>
<dbReference type="OrthoDB" id="3308at2759"/>
<keyword evidence="8 11" id="KW-1133">Transmembrane helix</keyword>
<dbReference type="Proteomes" id="UP000664859">
    <property type="component" value="Unassembled WGS sequence"/>
</dbReference>
<evidence type="ECO:0000256" key="7">
    <source>
        <dbReference type="ARBA" id="ARBA00022982"/>
    </source>
</evidence>
<keyword evidence="4 11" id="KW-0679">Respiratory chain</keyword>
<gene>
    <name evidence="12" type="ORF">JKP88DRAFT_265633</name>
</gene>
<evidence type="ECO:0000256" key="1">
    <source>
        <dbReference type="ARBA" id="ARBA00004298"/>
    </source>
</evidence>
<organism evidence="12 13">
    <name type="scientific">Tribonema minus</name>
    <dbReference type="NCBI Taxonomy" id="303371"/>
    <lineage>
        <taxon>Eukaryota</taxon>
        <taxon>Sar</taxon>
        <taxon>Stramenopiles</taxon>
        <taxon>Ochrophyta</taxon>
        <taxon>PX clade</taxon>
        <taxon>Xanthophyceae</taxon>
        <taxon>Tribonematales</taxon>
        <taxon>Tribonemataceae</taxon>
        <taxon>Tribonema</taxon>
    </lineage>
</organism>
<dbReference type="PANTHER" id="PTHR12966">
    <property type="entry name" value="NADH DEHYDROGENASE UBIQUINONE 1 ALPHA SUBCOMPLEX SUBUNIT 13"/>
    <property type="match status" value="1"/>
</dbReference>
<keyword evidence="9 11" id="KW-0496">Mitochondrion</keyword>
<evidence type="ECO:0000256" key="6">
    <source>
        <dbReference type="ARBA" id="ARBA00022792"/>
    </source>
</evidence>